<accession>A0A0V1FC94</accession>
<evidence type="ECO:0000313" key="2">
    <source>
        <dbReference type="EMBL" id="KRY83703.1"/>
    </source>
</evidence>
<dbReference type="EMBL" id="JYDV01000088">
    <property type="protein sequence ID" value="KRZ35519.1"/>
    <property type="molecule type" value="Genomic_DNA"/>
</dbReference>
<evidence type="ECO:0000313" key="1">
    <source>
        <dbReference type="EMBL" id="KRY65236.1"/>
    </source>
</evidence>
<evidence type="ECO:0000313" key="5">
    <source>
        <dbReference type="Proteomes" id="UP000054826"/>
    </source>
</evidence>
<evidence type="ECO:0000313" key="6">
    <source>
        <dbReference type="Proteomes" id="UP000054995"/>
    </source>
</evidence>
<comment type="caution">
    <text evidence="2">The sequence shown here is derived from an EMBL/GenBank/DDBJ whole genome shotgun (WGS) entry which is preliminary data.</text>
</comment>
<name>A0A0V1FC94_TRIPS</name>
<evidence type="ECO:0000313" key="4">
    <source>
        <dbReference type="Proteomes" id="UP000054632"/>
    </source>
</evidence>
<protein>
    <submittedName>
        <fullName evidence="2">Uncharacterized protein</fullName>
    </submittedName>
</protein>
<organism evidence="2 6">
    <name type="scientific">Trichinella pseudospiralis</name>
    <name type="common">Parasitic roundworm</name>
    <dbReference type="NCBI Taxonomy" id="6337"/>
    <lineage>
        <taxon>Eukaryota</taxon>
        <taxon>Metazoa</taxon>
        <taxon>Ecdysozoa</taxon>
        <taxon>Nematoda</taxon>
        <taxon>Enoplea</taxon>
        <taxon>Dorylaimia</taxon>
        <taxon>Trichinellida</taxon>
        <taxon>Trichinellidae</taxon>
        <taxon>Trichinella</taxon>
    </lineage>
</organism>
<dbReference type="Proteomes" id="UP000054826">
    <property type="component" value="Unassembled WGS sequence"/>
</dbReference>
<dbReference type="EMBL" id="JYDT01000133">
    <property type="protein sequence ID" value="KRY83703.1"/>
    <property type="molecule type" value="Genomic_DNA"/>
</dbReference>
<sequence length="90" mass="10085">MEDLLNLLAVTLRIQNKSIPYNFTAMSITLFVKIAANNADEVFVKSSFGLVSMVVLMSFRLESITDLACLRLRSFCTFVIFTAASTIHFL</sequence>
<dbReference type="Proteomes" id="UP000054995">
    <property type="component" value="Unassembled WGS sequence"/>
</dbReference>
<gene>
    <name evidence="1" type="ORF">T4A_3000</name>
    <name evidence="3" type="ORF">T4C_12805</name>
    <name evidence="2" type="ORF">T4D_10919</name>
</gene>
<keyword evidence="6" id="KW-1185">Reference proteome</keyword>
<reference evidence="4 5" key="1">
    <citation type="submission" date="2015-01" db="EMBL/GenBank/DDBJ databases">
        <title>Evolution of Trichinella species and genotypes.</title>
        <authorList>
            <person name="Korhonen P.K."/>
            <person name="Edoardo P."/>
            <person name="Giuseppe L.R."/>
            <person name="Gasser R.B."/>
        </authorList>
    </citation>
    <scope>NUCLEOTIDE SEQUENCE [LARGE SCALE GENOMIC DNA]</scope>
    <source>
        <strain evidence="1">ISS13</strain>
        <strain evidence="3">ISS176</strain>
        <strain evidence="2">ISS470</strain>
    </source>
</reference>
<dbReference type="Proteomes" id="UP000054632">
    <property type="component" value="Unassembled WGS sequence"/>
</dbReference>
<evidence type="ECO:0000313" key="3">
    <source>
        <dbReference type="EMBL" id="KRZ35519.1"/>
    </source>
</evidence>
<dbReference type="EMBL" id="JYDR01000221">
    <property type="protein sequence ID" value="KRY65236.1"/>
    <property type="molecule type" value="Genomic_DNA"/>
</dbReference>
<dbReference type="AlphaFoldDB" id="A0A0V1FC94"/>
<proteinExistence type="predicted"/>